<keyword evidence="5" id="KW-0547">Nucleotide-binding</keyword>
<dbReference type="EMBL" id="PSQE01000003">
    <property type="protein sequence ID" value="RHN68230.1"/>
    <property type="molecule type" value="Genomic_DNA"/>
</dbReference>
<name>A0A072UZ20_MEDTR</name>
<reference evidence="12" key="5">
    <citation type="journal article" date="2018" name="Nat. Plants">
        <title>Whole-genome landscape of Medicago truncatula symbiotic genes.</title>
        <authorList>
            <person name="Pecrix Y."/>
            <person name="Gamas P."/>
            <person name="Carrere S."/>
        </authorList>
    </citation>
    <scope>NUCLEOTIDE SEQUENCE</scope>
    <source>
        <tissue evidence="12">Leaves</tissue>
    </source>
</reference>
<keyword evidence="7" id="KW-0067">ATP-binding</keyword>
<evidence type="ECO:0000256" key="7">
    <source>
        <dbReference type="ARBA" id="ARBA00022840"/>
    </source>
</evidence>
<organism evidence="11 14">
    <name type="scientific">Medicago truncatula</name>
    <name type="common">Barrel medic</name>
    <name type="synonym">Medicago tribuloides</name>
    <dbReference type="NCBI Taxonomy" id="3880"/>
    <lineage>
        <taxon>Eukaryota</taxon>
        <taxon>Viridiplantae</taxon>
        <taxon>Streptophyta</taxon>
        <taxon>Embryophyta</taxon>
        <taxon>Tracheophyta</taxon>
        <taxon>Spermatophyta</taxon>
        <taxon>Magnoliopsida</taxon>
        <taxon>eudicotyledons</taxon>
        <taxon>Gunneridae</taxon>
        <taxon>Pentapetalae</taxon>
        <taxon>rosids</taxon>
        <taxon>fabids</taxon>
        <taxon>Fabales</taxon>
        <taxon>Fabaceae</taxon>
        <taxon>Papilionoideae</taxon>
        <taxon>50 kb inversion clade</taxon>
        <taxon>NPAAA clade</taxon>
        <taxon>Hologalegina</taxon>
        <taxon>IRL clade</taxon>
        <taxon>Trifolieae</taxon>
        <taxon>Medicago</taxon>
    </lineage>
</organism>
<keyword evidence="4 12" id="KW-0808">Transferase</keyword>
<evidence type="ECO:0000256" key="2">
    <source>
        <dbReference type="ARBA" id="ARBA00012513"/>
    </source>
</evidence>
<dbReference type="SUPFAM" id="SSF56112">
    <property type="entry name" value="Protein kinase-like (PK-like)"/>
    <property type="match status" value="1"/>
</dbReference>
<dbReference type="EnsemblPlants" id="KEH34691">
    <property type="protein sequence ID" value="KEH34691"/>
    <property type="gene ID" value="MTR_3g067770"/>
</dbReference>
<evidence type="ECO:0000313" key="15">
    <source>
        <dbReference type="Proteomes" id="UP000265566"/>
    </source>
</evidence>
<feature type="domain" description="Protein kinase" evidence="10">
    <location>
        <begin position="69"/>
        <end position="353"/>
    </location>
</feature>
<dbReference type="InterPro" id="IPR011009">
    <property type="entry name" value="Kinase-like_dom_sf"/>
</dbReference>
<dbReference type="Proteomes" id="UP000002051">
    <property type="component" value="Chromosome 3"/>
</dbReference>
<evidence type="ECO:0000313" key="11">
    <source>
        <dbReference type="EMBL" id="KEH34691.1"/>
    </source>
</evidence>
<keyword evidence="6 11" id="KW-0418">Kinase</keyword>
<evidence type="ECO:0000259" key="10">
    <source>
        <dbReference type="PROSITE" id="PS50011"/>
    </source>
</evidence>
<dbReference type="AlphaFoldDB" id="A0A072UZ20"/>
<reference evidence="11 14" key="1">
    <citation type="journal article" date="2011" name="Nature">
        <title>The Medicago genome provides insight into the evolution of rhizobial symbioses.</title>
        <authorList>
            <person name="Young N.D."/>
            <person name="Debelle F."/>
            <person name="Oldroyd G.E."/>
            <person name="Geurts R."/>
            <person name="Cannon S.B."/>
            <person name="Udvardi M.K."/>
            <person name="Benedito V.A."/>
            <person name="Mayer K.F."/>
            <person name="Gouzy J."/>
            <person name="Schoof H."/>
            <person name="Van de Peer Y."/>
            <person name="Proost S."/>
            <person name="Cook D.R."/>
            <person name="Meyers B.C."/>
            <person name="Spannagl M."/>
            <person name="Cheung F."/>
            <person name="De Mita S."/>
            <person name="Krishnakumar V."/>
            <person name="Gundlach H."/>
            <person name="Zhou S."/>
            <person name="Mudge J."/>
            <person name="Bharti A.K."/>
            <person name="Murray J.D."/>
            <person name="Naoumkina M.A."/>
            <person name="Rosen B."/>
            <person name="Silverstein K.A."/>
            <person name="Tang H."/>
            <person name="Rombauts S."/>
            <person name="Zhao P.X."/>
            <person name="Zhou P."/>
            <person name="Barbe V."/>
            <person name="Bardou P."/>
            <person name="Bechner M."/>
            <person name="Bellec A."/>
            <person name="Berger A."/>
            <person name="Berges H."/>
            <person name="Bidwell S."/>
            <person name="Bisseling T."/>
            <person name="Choisne N."/>
            <person name="Couloux A."/>
            <person name="Denny R."/>
            <person name="Deshpande S."/>
            <person name="Dai X."/>
            <person name="Doyle J.J."/>
            <person name="Dudez A.M."/>
            <person name="Farmer A.D."/>
            <person name="Fouteau S."/>
            <person name="Franken C."/>
            <person name="Gibelin C."/>
            <person name="Gish J."/>
            <person name="Goldstein S."/>
            <person name="Gonzalez A.J."/>
            <person name="Green P.J."/>
            <person name="Hallab A."/>
            <person name="Hartog M."/>
            <person name="Hua A."/>
            <person name="Humphray S.J."/>
            <person name="Jeong D.H."/>
            <person name="Jing Y."/>
            <person name="Jocker A."/>
            <person name="Kenton S.M."/>
            <person name="Kim D.J."/>
            <person name="Klee K."/>
            <person name="Lai H."/>
            <person name="Lang C."/>
            <person name="Lin S."/>
            <person name="Macmil S.L."/>
            <person name="Magdelenat G."/>
            <person name="Matthews L."/>
            <person name="McCorrison J."/>
            <person name="Monaghan E.L."/>
            <person name="Mun J.H."/>
            <person name="Najar F.Z."/>
            <person name="Nicholson C."/>
            <person name="Noirot C."/>
            <person name="O'Bleness M."/>
            <person name="Paule C.R."/>
            <person name="Poulain J."/>
            <person name="Prion F."/>
            <person name="Qin B."/>
            <person name="Qu C."/>
            <person name="Retzel E.F."/>
            <person name="Riddle C."/>
            <person name="Sallet E."/>
            <person name="Samain S."/>
            <person name="Samson N."/>
            <person name="Sanders I."/>
            <person name="Saurat O."/>
            <person name="Scarpelli C."/>
            <person name="Schiex T."/>
            <person name="Segurens B."/>
            <person name="Severin A.J."/>
            <person name="Sherrier D.J."/>
            <person name="Shi R."/>
            <person name="Sims S."/>
            <person name="Singer S.R."/>
            <person name="Sinharoy S."/>
            <person name="Sterck L."/>
            <person name="Viollet A."/>
            <person name="Wang B.B."/>
            <person name="Wang K."/>
            <person name="Wang M."/>
            <person name="Wang X."/>
            <person name="Warfsmann J."/>
            <person name="Weissenbach J."/>
            <person name="White D.D."/>
            <person name="White J.D."/>
            <person name="Wiley G.B."/>
            <person name="Wincker P."/>
            <person name="Xing Y."/>
            <person name="Yang L."/>
            <person name="Yao Z."/>
            <person name="Ying F."/>
            <person name="Zhai J."/>
            <person name="Zhou L."/>
            <person name="Zuber A."/>
            <person name="Denarie J."/>
            <person name="Dixon R.A."/>
            <person name="May G.D."/>
            <person name="Schwartz D.C."/>
            <person name="Rogers J."/>
            <person name="Quetier F."/>
            <person name="Town C.D."/>
            <person name="Roe B.A."/>
        </authorList>
    </citation>
    <scope>NUCLEOTIDE SEQUENCE [LARGE SCALE GENOMIC DNA]</scope>
    <source>
        <strain evidence="11">A17</strain>
        <strain evidence="13 14">cv. Jemalong A17</strain>
    </source>
</reference>
<dbReference type="GO" id="GO:0005886">
    <property type="term" value="C:plasma membrane"/>
    <property type="evidence" value="ECO:0007669"/>
    <property type="project" value="UniProtKB-SubCell"/>
</dbReference>
<dbReference type="Gene3D" id="3.30.200.20">
    <property type="entry name" value="Phosphorylase Kinase, domain 1"/>
    <property type="match status" value="1"/>
</dbReference>
<comment type="subcellular location">
    <subcellularLocation>
        <location evidence="1">Cell membrane</location>
    </subcellularLocation>
</comment>
<sequence>MFMACCFRVKVETSKHNVVGREEEVSSGLSYKAASSFVPLTSRTEDEVLRSNNLTCFTINEVRAATRNFHPDSMIGKGGFGCVFKGWIDEHTLAPTKQGTGFAVSVKRLNDKSNQGHSEWLTEINYLGQLHHPNLVKLIGYCIEDECWILVYEFLTKGSLDNLLFKRASNFQPLTWKIRMKIALDVAKGLAFLHSDEVNVIHGNLKTSKILIDSNHNAKLYNFGLAKDIPEIDMIDPDMVYIQGPYDAPEYKLIGHLTKKSDVYGFGVVLLEIMSGKRALDYNRPRWENDLVVWARPLLINKEKIYQVMDSCIEGQYSPHEAMEVARIAIQCLSCNSKNRPNIDDVVRSLEKL</sequence>
<reference evidence="15" key="4">
    <citation type="journal article" date="2018" name="Nat. Plants">
        <title>Whole-genome landscape of Medicago truncatula symbiotic genes.</title>
        <authorList>
            <person name="Pecrix Y."/>
            <person name="Staton S.E."/>
            <person name="Sallet E."/>
            <person name="Lelandais-Briere C."/>
            <person name="Moreau S."/>
            <person name="Carrere S."/>
            <person name="Blein T."/>
            <person name="Jardinaud M.F."/>
            <person name="Latrasse D."/>
            <person name="Zouine M."/>
            <person name="Zahm M."/>
            <person name="Kreplak J."/>
            <person name="Mayjonade B."/>
            <person name="Satge C."/>
            <person name="Perez M."/>
            <person name="Cauet S."/>
            <person name="Marande W."/>
            <person name="Chantry-Darmon C."/>
            <person name="Lopez-Roques C."/>
            <person name="Bouchez O."/>
            <person name="Berard A."/>
            <person name="Debelle F."/>
            <person name="Munos S."/>
            <person name="Bendahmane A."/>
            <person name="Berges H."/>
            <person name="Niebel A."/>
            <person name="Buitink J."/>
            <person name="Frugier F."/>
            <person name="Benhamed M."/>
            <person name="Crespi M."/>
            <person name="Gouzy J."/>
            <person name="Gamas P."/>
        </authorList>
    </citation>
    <scope>NUCLEOTIDE SEQUENCE [LARGE SCALE GENOMIC DNA]</scope>
    <source>
        <strain evidence="15">cv. Jemalong A17</strain>
    </source>
</reference>
<dbReference type="FunFam" id="1.10.510.10:FF:000095">
    <property type="entry name" value="protein STRUBBELIG-RECEPTOR FAMILY 8"/>
    <property type="match status" value="1"/>
</dbReference>
<evidence type="ECO:0000256" key="3">
    <source>
        <dbReference type="ARBA" id="ARBA00022475"/>
    </source>
</evidence>
<accession>A0A072UZ20</accession>
<reference evidence="13" key="3">
    <citation type="submission" date="2015-04" db="UniProtKB">
        <authorList>
            <consortium name="EnsemblPlants"/>
        </authorList>
    </citation>
    <scope>IDENTIFICATION</scope>
    <source>
        <strain evidence="13">cv. Jemalong A17</strain>
    </source>
</reference>
<dbReference type="Gramene" id="rna16550">
    <property type="protein sequence ID" value="RHN68230.1"/>
    <property type="gene ID" value="gene16550"/>
</dbReference>
<evidence type="ECO:0000256" key="6">
    <source>
        <dbReference type="ARBA" id="ARBA00022777"/>
    </source>
</evidence>
<dbReference type="PROSITE" id="PS50011">
    <property type="entry name" value="PROTEIN_KINASE_DOM"/>
    <property type="match status" value="1"/>
</dbReference>
<dbReference type="KEGG" id="mtr:25489292"/>
<dbReference type="GO" id="GO:0005524">
    <property type="term" value="F:ATP binding"/>
    <property type="evidence" value="ECO:0007669"/>
    <property type="project" value="UniProtKB-KW"/>
</dbReference>
<dbReference type="Proteomes" id="UP000265566">
    <property type="component" value="Chromosome 3"/>
</dbReference>
<dbReference type="InterPro" id="IPR050823">
    <property type="entry name" value="Plant_Ser_Thr_Prot_Kinase"/>
</dbReference>
<evidence type="ECO:0000256" key="1">
    <source>
        <dbReference type="ARBA" id="ARBA00004236"/>
    </source>
</evidence>
<dbReference type="ExpressionAtlas" id="A0A072UZ20">
    <property type="expression patterns" value="differential"/>
</dbReference>
<dbReference type="GO" id="GO:0004674">
    <property type="term" value="F:protein serine/threonine kinase activity"/>
    <property type="evidence" value="ECO:0007669"/>
    <property type="project" value="UniProtKB-EC"/>
</dbReference>
<dbReference type="Gene3D" id="1.10.510.10">
    <property type="entry name" value="Transferase(Phosphotransferase) domain 1"/>
    <property type="match status" value="1"/>
</dbReference>
<evidence type="ECO:0000256" key="4">
    <source>
        <dbReference type="ARBA" id="ARBA00022679"/>
    </source>
</evidence>
<protein>
    <recommendedName>
        <fullName evidence="2">non-specific serine/threonine protein kinase</fullName>
        <ecNumber evidence="2">2.7.11.1</ecNumber>
    </recommendedName>
</protein>
<evidence type="ECO:0000313" key="13">
    <source>
        <dbReference type="EnsemblPlants" id="KEH34691"/>
    </source>
</evidence>
<evidence type="ECO:0000256" key="8">
    <source>
        <dbReference type="ARBA" id="ARBA00047899"/>
    </source>
</evidence>
<evidence type="ECO:0000256" key="9">
    <source>
        <dbReference type="ARBA" id="ARBA00048679"/>
    </source>
</evidence>
<keyword evidence="3" id="KW-0472">Membrane</keyword>
<dbReference type="PANTHER" id="PTHR45621">
    <property type="entry name" value="OS01G0588500 PROTEIN-RELATED"/>
    <property type="match status" value="1"/>
</dbReference>
<gene>
    <name evidence="13" type="primary">25489292</name>
    <name evidence="11" type="ordered locus">MTR_3g067770</name>
    <name evidence="12" type="ORF">MtrunA17_Chr3g0111581</name>
</gene>
<dbReference type="InterPro" id="IPR001245">
    <property type="entry name" value="Ser-Thr/Tyr_kinase_cat_dom"/>
</dbReference>
<evidence type="ECO:0000313" key="14">
    <source>
        <dbReference type="Proteomes" id="UP000002051"/>
    </source>
</evidence>
<keyword evidence="3" id="KW-1003">Cell membrane</keyword>
<proteinExistence type="predicted"/>
<dbReference type="EMBL" id="CM001219">
    <property type="protein sequence ID" value="KEH34691.1"/>
    <property type="molecule type" value="Genomic_DNA"/>
</dbReference>
<keyword evidence="14" id="KW-1185">Reference proteome</keyword>
<dbReference type="OrthoDB" id="4062651at2759"/>
<dbReference type="FunFam" id="3.30.200.20:FF:000228">
    <property type="entry name" value="Serine/threonine-protein kinase BIK1"/>
    <property type="match status" value="1"/>
</dbReference>
<comment type="catalytic activity">
    <reaction evidence="8">
        <text>L-threonyl-[protein] + ATP = O-phospho-L-threonyl-[protein] + ADP + H(+)</text>
        <dbReference type="Rhea" id="RHEA:46608"/>
        <dbReference type="Rhea" id="RHEA-COMP:11060"/>
        <dbReference type="Rhea" id="RHEA-COMP:11605"/>
        <dbReference type="ChEBI" id="CHEBI:15378"/>
        <dbReference type="ChEBI" id="CHEBI:30013"/>
        <dbReference type="ChEBI" id="CHEBI:30616"/>
        <dbReference type="ChEBI" id="CHEBI:61977"/>
        <dbReference type="ChEBI" id="CHEBI:456216"/>
        <dbReference type="EC" id="2.7.11.1"/>
    </reaction>
</comment>
<dbReference type="EC" id="2.7.11.1" evidence="2"/>
<dbReference type="InterPro" id="IPR000719">
    <property type="entry name" value="Prot_kinase_dom"/>
</dbReference>
<dbReference type="Pfam" id="PF07714">
    <property type="entry name" value="PK_Tyr_Ser-Thr"/>
    <property type="match status" value="1"/>
</dbReference>
<evidence type="ECO:0000256" key="5">
    <source>
        <dbReference type="ARBA" id="ARBA00022741"/>
    </source>
</evidence>
<evidence type="ECO:0000313" key="12">
    <source>
        <dbReference type="EMBL" id="RHN68230.1"/>
    </source>
</evidence>
<reference evidence="11 14" key="2">
    <citation type="journal article" date="2014" name="BMC Genomics">
        <title>An improved genome release (version Mt4.0) for the model legume Medicago truncatula.</title>
        <authorList>
            <person name="Tang H."/>
            <person name="Krishnakumar V."/>
            <person name="Bidwell S."/>
            <person name="Rosen B."/>
            <person name="Chan A."/>
            <person name="Zhou S."/>
            <person name="Gentzbittel L."/>
            <person name="Childs K.L."/>
            <person name="Yandell M."/>
            <person name="Gundlach H."/>
            <person name="Mayer K.F."/>
            <person name="Schwartz D.C."/>
            <person name="Town C.D."/>
        </authorList>
    </citation>
    <scope>GENOME REANNOTATION</scope>
    <source>
        <strain evidence="11">A17</strain>
        <strain evidence="13 14">cv. Jemalong A17</strain>
    </source>
</reference>
<comment type="catalytic activity">
    <reaction evidence="9">
        <text>L-seryl-[protein] + ATP = O-phospho-L-seryl-[protein] + ADP + H(+)</text>
        <dbReference type="Rhea" id="RHEA:17989"/>
        <dbReference type="Rhea" id="RHEA-COMP:9863"/>
        <dbReference type="Rhea" id="RHEA-COMP:11604"/>
        <dbReference type="ChEBI" id="CHEBI:15378"/>
        <dbReference type="ChEBI" id="CHEBI:29999"/>
        <dbReference type="ChEBI" id="CHEBI:30616"/>
        <dbReference type="ChEBI" id="CHEBI:83421"/>
        <dbReference type="ChEBI" id="CHEBI:456216"/>
        <dbReference type="EC" id="2.7.11.1"/>
    </reaction>
</comment>